<dbReference type="EMBL" id="OZ035833">
    <property type="protein sequence ID" value="CAL1573619.1"/>
    <property type="molecule type" value="Genomic_DNA"/>
</dbReference>
<name>A0AAV2JEL3_KNICA</name>
<accession>A0AAV2JEL3</accession>
<keyword evidence="2" id="KW-1185">Reference proteome</keyword>
<proteinExistence type="predicted"/>
<dbReference type="AlphaFoldDB" id="A0AAV2JEL3"/>
<organism evidence="1 2">
    <name type="scientific">Knipowitschia caucasica</name>
    <name type="common">Caucasian dwarf goby</name>
    <name type="synonym">Pomatoschistus caucasicus</name>
    <dbReference type="NCBI Taxonomy" id="637954"/>
    <lineage>
        <taxon>Eukaryota</taxon>
        <taxon>Metazoa</taxon>
        <taxon>Chordata</taxon>
        <taxon>Craniata</taxon>
        <taxon>Vertebrata</taxon>
        <taxon>Euteleostomi</taxon>
        <taxon>Actinopterygii</taxon>
        <taxon>Neopterygii</taxon>
        <taxon>Teleostei</taxon>
        <taxon>Neoteleostei</taxon>
        <taxon>Acanthomorphata</taxon>
        <taxon>Gobiaria</taxon>
        <taxon>Gobiiformes</taxon>
        <taxon>Gobioidei</taxon>
        <taxon>Gobiidae</taxon>
        <taxon>Gobiinae</taxon>
        <taxon>Knipowitschia</taxon>
    </lineage>
</organism>
<evidence type="ECO:0000313" key="2">
    <source>
        <dbReference type="Proteomes" id="UP001497482"/>
    </source>
</evidence>
<sequence length="71" mass="7931">MKRIDKCQGKSPRKSRRCAGDETNTLVDVDSAVHRHEDIFMLPTPCFQFAAACDLSRWLKGADLSMVGTDC</sequence>
<reference evidence="1 2" key="1">
    <citation type="submission" date="2024-04" db="EMBL/GenBank/DDBJ databases">
        <authorList>
            <person name="Waldvogel A.-M."/>
            <person name="Schoenle A."/>
        </authorList>
    </citation>
    <scope>NUCLEOTIDE SEQUENCE [LARGE SCALE GENOMIC DNA]</scope>
</reference>
<dbReference type="Proteomes" id="UP001497482">
    <property type="component" value="Chromosome 11"/>
</dbReference>
<gene>
    <name evidence="1" type="ORF">KC01_LOCUS5491</name>
</gene>
<evidence type="ECO:0000313" key="1">
    <source>
        <dbReference type="EMBL" id="CAL1573619.1"/>
    </source>
</evidence>
<protein>
    <submittedName>
        <fullName evidence="1">Uncharacterized protein</fullName>
    </submittedName>
</protein>